<evidence type="ECO:0000313" key="10">
    <source>
        <dbReference type="Proteomes" id="UP001227831"/>
    </source>
</evidence>
<reference evidence="9 10" key="1">
    <citation type="journal article" date="2023" name="Int. J. Syst. Evol. Microbiol.">
        <title>Lactiplantibacillus brownii sp. nov., a novel psychrotolerant species isolated from sauerkraut.</title>
        <authorList>
            <person name="Heng Y.C."/>
            <person name="Silvaraju S."/>
            <person name="Lee J.K.Y."/>
            <person name="Kittelmann S."/>
        </authorList>
    </citation>
    <scope>NUCLEOTIDE SEQUENCE [LARGE SCALE GENOMIC DNA]</scope>
    <source>
        <strain evidence="9 10">WILCCON 0030</strain>
    </source>
</reference>
<dbReference type="Proteomes" id="UP001227831">
    <property type="component" value="Unassembled WGS sequence"/>
</dbReference>
<dbReference type="InterPro" id="IPR017850">
    <property type="entry name" value="Alkaline_phosphatase_core_sf"/>
</dbReference>
<dbReference type="PANTHER" id="PTHR47371:SF3">
    <property type="entry name" value="PHOSPHOGLYCEROL TRANSFERASE I"/>
    <property type="match status" value="1"/>
</dbReference>
<feature type="domain" description="Sulfatase N-terminal" evidence="8">
    <location>
        <begin position="246"/>
        <end position="513"/>
    </location>
</feature>
<dbReference type="InterPro" id="IPR000917">
    <property type="entry name" value="Sulfatase_N"/>
</dbReference>
<feature type="transmembrane region" description="Helical" evidence="7">
    <location>
        <begin position="145"/>
        <end position="164"/>
    </location>
</feature>
<comment type="caution">
    <text evidence="9">The sequence shown here is derived from an EMBL/GenBank/DDBJ whole genome shotgun (WGS) entry which is preliminary data.</text>
</comment>
<dbReference type="SUPFAM" id="SSF53649">
    <property type="entry name" value="Alkaline phosphatase-like"/>
    <property type="match status" value="1"/>
</dbReference>
<dbReference type="CDD" id="cd16015">
    <property type="entry name" value="LTA_synthase"/>
    <property type="match status" value="1"/>
</dbReference>
<evidence type="ECO:0000313" key="9">
    <source>
        <dbReference type="EMBL" id="MDQ7936977.1"/>
    </source>
</evidence>
<evidence type="ECO:0000256" key="2">
    <source>
        <dbReference type="ARBA" id="ARBA00004936"/>
    </source>
</evidence>
<keyword evidence="3" id="KW-1003">Cell membrane</keyword>
<name>A0ABU1A7Q1_9LACO</name>
<gene>
    <name evidence="9" type="ORF">RA086_04880</name>
</gene>
<comment type="subcellular location">
    <subcellularLocation>
        <location evidence="1">Cell membrane</location>
        <topology evidence="1">Multi-pass membrane protein</topology>
    </subcellularLocation>
</comment>
<dbReference type="PANTHER" id="PTHR47371">
    <property type="entry name" value="LIPOTEICHOIC ACID SYNTHASE"/>
    <property type="match status" value="1"/>
</dbReference>
<organism evidence="9 10">
    <name type="scientific">Lactiplantibacillus brownii</name>
    <dbReference type="NCBI Taxonomy" id="3069269"/>
    <lineage>
        <taxon>Bacteria</taxon>
        <taxon>Bacillati</taxon>
        <taxon>Bacillota</taxon>
        <taxon>Bacilli</taxon>
        <taxon>Lactobacillales</taxon>
        <taxon>Lactobacillaceae</taxon>
        <taxon>Lactiplantibacillus</taxon>
    </lineage>
</organism>
<sequence>MSKKQGYKKWLIILCVIMLSYFLLMGSSSESVIKMFLNIFIEHSKVQLITIGFLTVIFFVIVLLIPIFWVATGFYLTLSLLIAVTNHEKFQLRNEGILPSDISMITSFGKILSMISPILIISFVGVCIVIFMGSYLLTKNIKFNVHWSVKMLFVLTMFGYIYALNNLQRESSIFYTVGQAMGDDPKYYDQSEAVATNGPIVNFFNNTNVKVMDKPSGYSKQRMKQIVSKYRKESQRINAHRITKKQTVVFILSESFSDPTAVPGVTLNYDPMPYTRRLMKHTTSGNMISDGYGGGTANMEYQALTGLSLGNFSATLPTPYSQLVVHQSKTFSFNNLFKYSQAIHPYSGTLYDREQVFKKMQFDRFNYLQHGYSKQDEKKLGTNPYVSDKAVYTNLLTQLENKQGSQFIQLSTMQNHMPYTTNYYQKNQFNVNGKMSQNEKNEIRVYAKGIQETDSANEYLINKLKKIKQNITIVFYGDHLPSIYAHVNLEKNGVVMHETPYFIWSNHSREAKVSYASRMGTYGFGSEMLQATNSKVTPYYALIQRVNEQLPIVASKVSSTASDPNLPSGGMNLVDNKKNKLMTIQSLSNSQQELLHDYQLVQYDFTSGKHYALNELTK</sequence>
<accession>A0ABU1A7Q1</accession>
<dbReference type="Gene3D" id="3.40.720.10">
    <property type="entry name" value="Alkaline Phosphatase, subunit A"/>
    <property type="match status" value="1"/>
</dbReference>
<dbReference type="Pfam" id="PF00884">
    <property type="entry name" value="Sulfatase"/>
    <property type="match status" value="1"/>
</dbReference>
<evidence type="ECO:0000256" key="3">
    <source>
        <dbReference type="ARBA" id="ARBA00022475"/>
    </source>
</evidence>
<proteinExistence type="predicted"/>
<evidence type="ECO:0000256" key="1">
    <source>
        <dbReference type="ARBA" id="ARBA00004651"/>
    </source>
</evidence>
<evidence type="ECO:0000256" key="7">
    <source>
        <dbReference type="SAM" id="Phobius"/>
    </source>
</evidence>
<evidence type="ECO:0000256" key="4">
    <source>
        <dbReference type="ARBA" id="ARBA00022692"/>
    </source>
</evidence>
<feature type="transmembrane region" description="Helical" evidence="7">
    <location>
        <begin position="53"/>
        <end position="84"/>
    </location>
</feature>
<keyword evidence="5 7" id="KW-1133">Transmembrane helix</keyword>
<dbReference type="InterPro" id="IPR050448">
    <property type="entry name" value="OpgB/LTA_synthase_biosynth"/>
</dbReference>
<keyword evidence="6 7" id="KW-0472">Membrane</keyword>
<feature type="transmembrane region" description="Helical" evidence="7">
    <location>
        <begin position="111"/>
        <end position="133"/>
    </location>
</feature>
<dbReference type="EMBL" id="JAVCWF010000001">
    <property type="protein sequence ID" value="MDQ7936977.1"/>
    <property type="molecule type" value="Genomic_DNA"/>
</dbReference>
<dbReference type="RefSeq" id="WP_308702759.1">
    <property type="nucleotide sequence ID" value="NZ_AP027463.1"/>
</dbReference>
<evidence type="ECO:0000256" key="5">
    <source>
        <dbReference type="ARBA" id="ARBA00022989"/>
    </source>
</evidence>
<evidence type="ECO:0000259" key="8">
    <source>
        <dbReference type="Pfam" id="PF00884"/>
    </source>
</evidence>
<keyword evidence="10" id="KW-1185">Reference proteome</keyword>
<protein>
    <submittedName>
        <fullName evidence="9">LTA synthase family protein</fullName>
    </submittedName>
</protein>
<comment type="pathway">
    <text evidence="2">Cell wall biogenesis; lipoteichoic acid biosynthesis.</text>
</comment>
<keyword evidence="4 7" id="KW-0812">Transmembrane</keyword>
<evidence type="ECO:0000256" key="6">
    <source>
        <dbReference type="ARBA" id="ARBA00023136"/>
    </source>
</evidence>